<name>A0AAN8WAI8_HALRR</name>
<organism evidence="2 3">
    <name type="scientific">Halocaridina rubra</name>
    <name type="common">Hawaiian red shrimp</name>
    <dbReference type="NCBI Taxonomy" id="373956"/>
    <lineage>
        <taxon>Eukaryota</taxon>
        <taxon>Metazoa</taxon>
        <taxon>Ecdysozoa</taxon>
        <taxon>Arthropoda</taxon>
        <taxon>Crustacea</taxon>
        <taxon>Multicrustacea</taxon>
        <taxon>Malacostraca</taxon>
        <taxon>Eumalacostraca</taxon>
        <taxon>Eucarida</taxon>
        <taxon>Decapoda</taxon>
        <taxon>Pleocyemata</taxon>
        <taxon>Caridea</taxon>
        <taxon>Atyoidea</taxon>
        <taxon>Atyidae</taxon>
        <taxon>Halocaridina</taxon>
    </lineage>
</organism>
<feature type="region of interest" description="Disordered" evidence="1">
    <location>
        <begin position="228"/>
        <end position="268"/>
    </location>
</feature>
<proteinExistence type="predicted"/>
<gene>
    <name evidence="2" type="ORF">SK128_020227</name>
</gene>
<dbReference type="AlphaFoldDB" id="A0AAN8WAI8"/>
<protein>
    <submittedName>
        <fullName evidence="2">Uncharacterized protein</fullName>
    </submittedName>
</protein>
<feature type="compositionally biased region" description="Polar residues" evidence="1">
    <location>
        <begin position="346"/>
        <end position="362"/>
    </location>
</feature>
<sequence length="463" mass="52277">FVLVGRVTFLRVPFMADAKGTPTVNNLSKNSSVVPYLRRNVNCNDSPVTMNDNVFIRSPPPRSRVSYPWLLNDAVLGYGDYSGYMAPRPPVYASIVRLSGESARPASYYAPQIALSRDSNILNCHERFRNWVTPRGNNMFVNHFDSVQEYLSRPRIRRTVCVGHGVSLPPLLEEDGSYGCVRSSSSSVIMGTQAISLASQKVNNIEKAERMKAFSKILEEKKNEEALGFRNRKKSEKADNTEDIPDQRKENGERASSSFQRENENPEIISGNLRTATAYNHETAIPVTLAQPRVRLSYVEPLQETAREISLLQKKKRSSWAAGERISRLSRDRSLINDDILPSNERWPQNQRSRALTRSSATPYPRTESCVNAPKCKKRLSWASCERRRFSWSPRSISADRLQETRRFSIAGGESRKPFIRMGTRSLMPISSPVPGTLVHVSGYGQSSHSTLSRMILGQQCFR</sequence>
<evidence type="ECO:0000313" key="3">
    <source>
        <dbReference type="Proteomes" id="UP001381693"/>
    </source>
</evidence>
<feature type="non-terminal residue" evidence="2">
    <location>
        <position position="1"/>
    </location>
</feature>
<feature type="region of interest" description="Disordered" evidence="1">
    <location>
        <begin position="340"/>
        <end position="367"/>
    </location>
</feature>
<accession>A0AAN8WAI8</accession>
<keyword evidence="3" id="KW-1185">Reference proteome</keyword>
<feature type="compositionally biased region" description="Basic and acidic residues" evidence="1">
    <location>
        <begin position="236"/>
        <end position="253"/>
    </location>
</feature>
<dbReference type="EMBL" id="JAXCGZ010022946">
    <property type="protein sequence ID" value="KAK7020297.1"/>
    <property type="molecule type" value="Genomic_DNA"/>
</dbReference>
<dbReference type="Proteomes" id="UP001381693">
    <property type="component" value="Unassembled WGS sequence"/>
</dbReference>
<comment type="caution">
    <text evidence="2">The sequence shown here is derived from an EMBL/GenBank/DDBJ whole genome shotgun (WGS) entry which is preliminary data.</text>
</comment>
<evidence type="ECO:0000256" key="1">
    <source>
        <dbReference type="SAM" id="MobiDB-lite"/>
    </source>
</evidence>
<evidence type="ECO:0000313" key="2">
    <source>
        <dbReference type="EMBL" id="KAK7020297.1"/>
    </source>
</evidence>
<reference evidence="2 3" key="1">
    <citation type="submission" date="2023-11" db="EMBL/GenBank/DDBJ databases">
        <title>Halocaridina rubra genome assembly.</title>
        <authorList>
            <person name="Smith C."/>
        </authorList>
    </citation>
    <scope>NUCLEOTIDE SEQUENCE [LARGE SCALE GENOMIC DNA]</scope>
    <source>
        <strain evidence="2">EP-1</strain>
        <tissue evidence="2">Whole</tissue>
    </source>
</reference>